<sequence>MSGPNWLQFAVLVAVLLLTAPPLGCYMAKIYGDDAKTPGDRVFGPIERGIYKLCRVDPASEQRWTTYAFSVLAFSVMSFLLLYGIERLQGVLPFNPTDKPAVTDHVAFNTAVSFITNTNWQSYSGEVTMSHLTQMTGLAVQNFVSASVGICVMAALIRGLARRQASTLGNFWVDLTRTVLRIMLPLSFVVAVLLVSQGVIQNLHGFTVANTIEGAAQLIPGGPAASQVAIKQLGTNGGGFFNVNSSHPFENYTPLSNFIETWSIAIIPFALCFTFGRMVRDRRQGWAVLAIMGIIWIGMSFAAMTFEGNGNPRLDALGVTQATTIDQSGGNLEGKEVRFGTGASGLWAATTTGTSNGAVNSMHDSYTPLGGMIPMTHMMLGEVSPGGTGVGLNGLLMMAMLSVFIAGLMVGRTPEYLGKKIQATEMKLVTLYILAMPIAVLSFAAATVLVPSALRSLNNPGPHGLSEILYAFTSGSNNNGSAFAGLTASTWWYDTTIGLAMLIGRFFLIIPVLAIAGSMARKGTTPVTAATFPTHKPLFVGLVIGIILIVGGLTFFPALALGPIVEQLAV</sequence>
<dbReference type="STRING" id="486698.AWC22_06765"/>
<evidence type="ECO:0000256" key="7">
    <source>
        <dbReference type="ARBA" id="ARBA00023065"/>
    </source>
</evidence>
<comment type="subcellular location">
    <subcellularLocation>
        <location evidence="9">Cell membrane</location>
        <topology evidence="9">Multi-pass membrane protein</topology>
    </subcellularLocation>
</comment>
<name>A0A1X2AYS6_9MYCO</name>
<feature type="transmembrane region" description="Helical" evidence="9">
    <location>
        <begin position="431"/>
        <end position="454"/>
    </location>
</feature>
<evidence type="ECO:0000313" key="11">
    <source>
        <dbReference type="Proteomes" id="UP000193087"/>
    </source>
</evidence>
<dbReference type="AlphaFoldDB" id="A0A1X2AYS6"/>
<evidence type="ECO:0000256" key="2">
    <source>
        <dbReference type="ARBA" id="ARBA00022475"/>
    </source>
</evidence>
<comment type="function">
    <text evidence="9">Part of the high-affinity ATP-driven potassium transport (or Kdp) system, which catalyzes the hydrolysis of ATP coupled with the electrogenic transport of potassium into the cytoplasm. This subunit binds the extracellular potassium ions and delivers the ions to the membrane domain of KdpB through an intramembrane tunnel.</text>
</comment>
<dbReference type="GeneID" id="93496458"/>
<evidence type="ECO:0000256" key="4">
    <source>
        <dbReference type="ARBA" id="ARBA00022692"/>
    </source>
</evidence>
<keyword evidence="1 9" id="KW-0813">Transport</keyword>
<organism evidence="10 11">
    <name type="scientific">Mycobacterium riyadhense</name>
    <dbReference type="NCBI Taxonomy" id="486698"/>
    <lineage>
        <taxon>Bacteria</taxon>
        <taxon>Bacillati</taxon>
        <taxon>Actinomycetota</taxon>
        <taxon>Actinomycetes</taxon>
        <taxon>Mycobacteriales</taxon>
        <taxon>Mycobacteriaceae</taxon>
        <taxon>Mycobacterium</taxon>
    </lineage>
</organism>
<dbReference type="NCBIfam" id="TIGR00680">
    <property type="entry name" value="kdpA"/>
    <property type="match status" value="1"/>
</dbReference>
<feature type="transmembrane region" description="Helical" evidence="9">
    <location>
        <begin position="138"/>
        <end position="157"/>
    </location>
</feature>
<protein>
    <recommendedName>
        <fullName evidence="9">Potassium-transporting ATPase potassium-binding subunit</fullName>
    </recommendedName>
    <alternativeName>
        <fullName evidence="9">ATP phosphohydrolase [potassium-transporting] A chain</fullName>
    </alternativeName>
    <alternativeName>
        <fullName evidence="9">Potassium-binding and translocating subunit A</fullName>
    </alternativeName>
    <alternativeName>
        <fullName evidence="9">Potassium-translocating ATPase A chain</fullName>
    </alternativeName>
</protein>
<keyword evidence="4 9" id="KW-0812">Transmembrane</keyword>
<dbReference type="PANTHER" id="PTHR30607:SF2">
    <property type="entry name" value="POTASSIUM-TRANSPORTING ATPASE POTASSIUM-BINDING SUBUNIT"/>
    <property type="match status" value="1"/>
</dbReference>
<reference evidence="10 11" key="1">
    <citation type="submission" date="2016-01" db="EMBL/GenBank/DDBJ databases">
        <title>The new phylogeny of the genus Mycobacterium.</title>
        <authorList>
            <person name="Tarcisio F."/>
            <person name="Conor M."/>
            <person name="Antonella G."/>
            <person name="Elisabetta G."/>
            <person name="Giulia F.S."/>
            <person name="Sara T."/>
            <person name="Anna F."/>
            <person name="Clotilde B."/>
            <person name="Roberto B."/>
            <person name="Veronica D.S."/>
            <person name="Fabio R."/>
            <person name="Monica P."/>
            <person name="Olivier J."/>
            <person name="Enrico T."/>
            <person name="Nicola S."/>
        </authorList>
    </citation>
    <scope>NUCLEOTIDE SEQUENCE [LARGE SCALE GENOMIC DNA]</scope>
    <source>
        <strain evidence="10 11">DSM 45176</strain>
    </source>
</reference>
<evidence type="ECO:0000256" key="3">
    <source>
        <dbReference type="ARBA" id="ARBA00022538"/>
    </source>
</evidence>
<feature type="transmembrane region" description="Helical" evidence="9">
    <location>
        <begin position="64"/>
        <end position="85"/>
    </location>
</feature>
<feature type="transmembrane region" description="Helical" evidence="9">
    <location>
        <begin position="178"/>
        <end position="200"/>
    </location>
</feature>
<dbReference type="OrthoDB" id="9763796at2"/>
<dbReference type="PIRSF" id="PIRSF001294">
    <property type="entry name" value="K_ATPaseA"/>
    <property type="match status" value="1"/>
</dbReference>
<dbReference type="GO" id="GO:0005886">
    <property type="term" value="C:plasma membrane"/>
    <property type="evidence" value="ECO:0007669"/>
    <property type="project" value="UniProtKB-SubCell"/>
</dbReference>
<evidence type="ECO:0000313" key="10">
    <source>
        <dbReference type="EMBL" id="ORW56533.1"/>
    </source>
</evidence>
<evidence type="ECO:0000256" key="5">
    <source>
        <dbReference type="ARBA" id="ARBA00022958"/>
    </source>
</evidence>
<feature type="transmembrane region" description="Helical" evidence="9">
    <location>
        <begin position="261"/>
        <end position="279"/>
    </location>
</feature>
<comment type="similarity">
    <text evidence="9">Belongs to the KdpA family.</text>
</comment>
<dbReference type="InterPro" id="IPR004623">
    <property type="entry name" value="KdpA"/>
</dbReference>
<keyword evidence="8 9" id="KW-0472">Membrane</keyword>
<dbReference type="GO" id="GO:0030955">
    <property type="term" value="F:potassium ion binding"/>
    <property type="evidence" value="ECO:0007669"/>
    <property type="project" value="UniProtKB-UniRule"/>
</dbReference>
<gene>
    <name evidence="9" type="primary">kdpA</name>
    <name evidence="10" type="ORF">AWC22_06765</name>
</gene>
<keyword evidence="6 9" id="KW-1133">Transmembrane helix</keyword>
<evidence type="ECO:0000256" key="1">
    <source>
        <dbReference type="ARBA" id="ARBA00022448"/>
    </source>
</evidence>
<dbReference type="Proteomes" id="UP000193087">
    <property type="component" value="Unassembled WGS sequence"/>
</dbReference>
<dbReference type="RefSeq" id="WP_085253383.1">
    <property type="nucleotide sequence ID" value="NZ_CAJMWJ010000001.1"/>
</dbReference>
<keyword evidence="7 9" id="KW-0406">Ion transport</keyword>
<dbReference type="GO" id="GO:0008556">
    <property type="term" value="F:P-type potassium transmembrane transporter activity"/>
    <property type="evidence" value="ECO:0007669"/>
    <property type="project" value="InterPro"/>
</dbReference>
<keyword evidence="11" id="KW-1185">Reference proteome</keyword>
<keyword evidence="2 9" id="KW-1003">Cell membrane</keyword>
<keyword evidence="5 9" id="KW-0630">Potassium</keyword>
<dbReference type="PANTHER" id="PTHR30607">
    <property type="entry name" value="POTASSIUM-TRANSPORTING ATPASE A CHAIN"/>
    <property type="match status" value="1"/>
</dbReference>
<comment type="caution">
    <text evidence="10">The sequence shown here is derived from an EMBL/GenBank/DDBJ whole genome shotgun (WGS) entry which is preliminary data.</text>
</comment>
<evidence type="ECO:0000256" key="6">
    <source>
        <dbReference type="ARBA" id="ARBA00022989"/>
    </source>
</evidence>
<keyword evidence="3 9" id="KW-0633">Potassium transport</keyword>
<dbReference type="Pfam" id="PF03814">
    <property type="entry name" value="KdpA"/>
    <property type="match status" value="1"/>
</dbReference>
<dbReference type="EMBL" id="LQPQ01000256">
    <property type="protein sequence ID" value="ORW56533.1"/>
    <property type="molecule type" value="Genomic_DNA"/>
</dbReference>
<feature type="transmembrane region" description="Helical" evidence="9">
    <location>
        <begin position="286"/>
        <end position="306"/>
    </location>
</feature>
<proteinExistence type="inferred from homology"/>
<feature type="transmembrane region" description="Helical" evidence="9">
    <location>
        <begin position="497"/>
        <end position="517"/>
    </location>
</feature>
<feature type="transmembrane region" description="Helical" evidence="9">
    <location>
        <begin position="390"/>
        <end position="410"/>
    </location>
</feature>
<feature type="transmembrane region" description="Helical" evidence="9">
    <location>
        <begin position="538"/>
        <end position="560"/>
    </location>
</feature>
<evidence type="ECO:0000256" key="8">
    <source>
        <dbReference type="ARBA" id="ARBA00023136"/>
    </source>
</evidence>
<comment type="subunit">
    <text evidence="9">The system is composed of three essential subunits: KdpA, KdpB and KdpC.</text>
</comment>
<dbReference type="HAMAP" id="MF_00275">
    <property type="entry name" value="KdpA"/>
    <property type="match status" value="1"/>
</dbReference>
<evidence type="ECO:0000256" key="9">
    <source>
        <dbReference type="HAMAP-Rule" id="MF_00275"/>
    </source>
</evidence>
<feature type="transmembrane region" description="Helical" evidence="9">
    <location>
        <begin position="6"/>
        <end position="28"/>
    </location>
</feature>
<accession>A0A1X2AYS6</accession>